<protein>
    <recommendedName>
        <fullName evidence="3">Transposase</fullName>
    </recommendedName>
</protein>
<sequence>MILTKRIQLQIDCREPEKRREYYARIFGWQNVAFRAANLVVTHQFLLQRISELMYLSEGAKVRLSDEKVKSEGILNCSRMSTTYRVISGHYKGKLPSYILSALNRLAIRKYDAQQSAYWSGERSLSNHKKDMAMPFSGAVFRPVKEESGRNFVFKLFKVPFRTYLGRDRSDKFNILKRVAGGQLKVLSAALQIVKGKIFLIISYEAKEAANRLEEHVIAEASLSAQHPITVTIGRNSHQIGSTEEFLYRRMAIQSARSRLQAAAAWNRGGHGRKKKESAVRRLGDREKRYVEAKLHLYSRKLIDICTRSGAGTLLLVNQSAKEEAAKEDVFLLRNWSYYGLVTKIKYKAELAGINVIVE</sequence>
<proteinExistence type="predicted"/>
<dbReference type="RefSeq" id="WP_189625501.1">
    <property type="nucleotide sequence ID" value="NZ_BNAF01000003.1"/>
</dbReference>
<evidence type="ECO:0000313" key="1">
    <source>
        <dbReference type="EMBL" id="GHE29103.1"/>
    </source>
</evidence>
<dbReference type="EMBL" id="BNAF01000003">
    <property type="protein sequence ID" value="GHE29103.1"/>
    <property type="molecule type" value="Genomic_DNA"/>
</dbReference>
<keyword evidence="2" id="KW-1185">Reference proteome</keyword>
<reference evidence="2" key="1">
    <citation type="journal article" date="2019" name="Int. J. Syst. Evol. Microbiol.">
        <title>The Global Catalogue of Microorganisms (GCM) 10K type strain sequencing project: providing services to taxonomists for standard genome sequencing and annotation.</title>
        <authorList>
            <consortium name="The Broad Institute Genomics Platform"/>
            <consortium name="The Broad Institute Genome Sequencing Center for Infectious Disease"/>
            <person name="Wu L."/>
            <person name="Ma J."/>
        </authorList>
    </citation>
    <scope>NUCLEOTIDE SEQUENCE [LARGE SCALE GENOMIC DNA]</scope>
    <source>
        <strain evidence="2">CGMCC 1.12966</strain>
    </source>
</reference>
<organism evidence="1 2">
    <name type="scientific">Sphingobacterium griseoflavum</name>
    <dbReference type="NCBI Taxonomy" id="1474952"/>
    <lineage>
        <taxon>Bacteria</taxon>
        <taxon>Pseudomonadati</taxon>
        <taxon>Bacteroidota</taxon>
        <taxon>Sphingobacteriia</taxon>
        <taxon>Sphingobacteriales</taxon>
        <taxon>Sphingobacteriaceae</taxon>
        <taxon>Sphingobacterium</taxon>
    </lineage>
</organism>
<comment type="caution">
    <text evidence="1">The sequence shown here is derived from an EMBL/GenBank/DDBJ whole genome shotgun (WGS) entry which is preliminary data.</text>
</comment>
<gene>
    <name evidence="1" type="ORF">GCM10017764_09710</name>
</gene>
<evidence type="ECO:0008006" key="3">
    <source>
        <dbReference type="Google" id="ProtNLM"/>
    </source>
</evidence>
<name>A0ABQ3HRZ1_9SPHI</name>
<dbReference type="Proteomes" id="UP000620550">
    <property type="component" value="Unassembled WGS sequence"/>
</dbReference>
<evidence type="ECO:0000313" key="2">
    <source>
        <dbReference type="Proteomes" id="UP000620550"/>
    </source>
</evidence>
<accession>A0ABQ3HRZ1</accession>